<proteinExistence type="predicted"/>
<dbReference type="Pfam" id="PF00646">
    <property type="entry name" value="F-box"/>
    <property type="match status" value="1"/>
</dbReference>
<dbReference type="CDD" id="cd22157">
    <property type="entry name" value="F-box_AtFBW1-like"/>
    <property type="match status" value="1"/>
</dbReference>
<dbReference type="Proteomes" id="UP001341840">
    <property type="component" value="Unassembled WGS sequence"/>
</dbReference>
<protein>
    <recommendedName>
        <fullName evidence="1">F-box domain-containing protein</fullName>
    </recommendedName>
</protein>
<gene>
    <name evidence="2" type="ORF">PIB30_046560</name>
</gene>
<feature type="domain" description="F-box" evidence="1">
    <location>
        <begin position="9"/>
        <end position="54"/>
    </location>
</feature>
<dbReference type="Pfam" id="PF07734">
    <property type="entry name" value="FBA_1"/>
    <property type="match status" value="1"/>
</dbReference>
<dbReference type="InterPro" id="IPR001810">
    <property type="entry name" value="F-box_dom"/>
</dbReference>
<dbReference type="EMBL" id="JASCZI010151326">
    <property type="protein sequence ID" value="MED6172054.1"/>
    <property type="molecule type" value="Genomic_DNA"/>
</dbReference>
<dbReference type="PROSITE" id="PS50181">
    <property type="entry name" value="FBOX"/>
    <property type="match status" value="1"/>
</dbReference>
<keyword evidence="3" id="KW-1185">Reference proteome</keyword>
<name>A0ABU6VEV6_9FABA</name>
<accession>A0ABU6VEV6</accession>
<dbReference type="PANTHER" id="PTHR31672">
    <property type="entry name" value="BNACNNG10540D PROTEIN"/>
    <property type="match status" value="1"/>
</dbReference>
<dbReference type="InterPro" id="IPR017451">
    <property type="entry name" value="F-box-assoc_interact_dom"/>
</dbReference>
<evidence type="ECO:0000313" key="2">
    <source>
        <dbReference type="EMBL" id="MED6172054.1"/>
    </source>
</evidence>
<evidence type="ECO:0000313" key="3">
    <source>
        <dbReference type="Proteomes" id="UP001341840"/>
    </source>
</evidence>
<dbReference type="PANTHER" id="PTHR31672:SF13">
    <property type="entry name" value="F-BOX PROTEIN CPR30-LIKE"/>
    <property type="match status" value="1"/>
</dbReference>
<dbReference type="Gene3D" id="1.20.1280.50">
    <property type="match status" value="1"/>
</dbReference>
<organism evidence="2 3">
    <name type="scientific">Stylosanthes scabra</name>
    <dbReference type="NCBI Taxonomy" id="79078"/>
    <lineage>
        <taxon>Eukaryota</taxon>
        <taxon>Viridiplantae</taxon>
        <taxon>Streptophyta</taxon>
        <taxon>Embryophyta</taxon>
        <taxon>Tracheophyta</taxon>
        <taxon>Spermatophyta</taxon>
        <taxon>Magnoliopsida</taxon>
        <taxon>eudicotyledons</taxon>
        <taxon>Gunneridae</taxon>
        <taxon>Pentapetalae</taxon>
        <taxon>rosids</taxon>
        <taxon>fabids</taxon>
        <taxon>Fabales</taxon>
        <taxon>Fabaceae</taxon>
        <taxon>Papilionoideae</taxon>
        <taxon>50 kb inversion clade</taxon>
        <taxon>dalbergioids sensu lato</taxon>
        <taxon>Dalbergieae</taxon>
        <taxon>Pterocarpus clade</taxon>
        <taxon>Stylosanthes</taxon>
    </lineage>
</organism>
<dbReference type="SMART" id="SM00256">
    <property type="entry name" value="FBOX"/>
    <property type="match status" value="1"/>
</dbReference>
<dbReference type="InterPro" id="IPR050796">
    <property type="entry name" value="SCF_F-box_component"/>
</dbReference>
<dbReference type="InterPro" id="IPR036047">
    <property type="entry name" value="F-box-like_dom_sf"/>
</dbReference>
<dbReference type="NCBIfam" id="TIGR01640">
    <property type="entry name" value="F_box_assoc_1"/>
    <property type="match status" value="1"/>
</dbReference>
<dbReference type="SUPFAM" id="SSF81383">
    <property type="entry name" value="F-box domain"/>
    <property type="match status" value="1"/>
</dbReference>
<reference evidence="2 3" key="1">
    <citation type="journal article" date="2023" name="Plants (Basel)">
        <title>Bridging the Gap: Combining Genomics and Transcriptomics Approaches to Understand Stylosanthes scabra, an Orphan Legume from the Brazilian Caatinga.</title>
        <authorList>
            <person name="Ferreira-Neto J.R.C."/>
            <person name="da Silva M.D."/>
            <person name="Binneck E."/>
            <person name="de Melo N.F."/>
            <person name="da Silva R.H."/>
            <person name="de Melo A.L.T.M."/>
            <person name="Pandolfi V."/>
            <person name="Bustamante F.O."/>
            <person name="Brasileiro-Vidal A.C."/>
            <person name="Benko-Iseppon A.M."/>
        </authorList>
    </citation>
    <scope>NUCLEOTIDE SEQUENCE [LARGE SCALE GENOMIC DNA]</scope>
    <source>
        <tissue evidence="2">Leaves</tissue>
    </source>
</reference>
<comment type="caution">
    <text evidence="2">The sequence shown here is derived from an EMBL/GenBank/DDBJ whole genome shotgun (WGS) entry which is preliminary data.</text>
</comment>
<evidence type="ECO:0000259" key="1">
    <source>
        <dbReference type="PROSITE" id="PS50181"/>
    </source>
</evidence>
<dbReference type="InterPro" id="IPR006527">
    <property type="entry name" value="F-box-assoc_dom_typ1"/>
</dbReference>
<sequence length="326" mass="37084">MERPRRIQKRKAPDLPESVIMLILSLLPLKTLMQFKCVCRSWNSLISSPFFVTLKYLTTPKHANIILTVKGEDHDTLDRAIPYSVPFLLNFPPSPVSEYSSVDIMDYHEVVGTCRGLVCIAGPLVITEDEIWVNFWNPATRIVSERSPRLHRGANMTMDFGFGYDYKTEAYKVVALIANWHAEDDPKNARIKVFTMGDSCWRDMGIFPALPIAGTPTHKNDGIYIMGTLNWLALRNFGDDNAWDVVAFVDQLVIGSLDLGKETYKQIGVPDGLDELSEHMPVLGVLRNCLYLCHDYKTSHFVFWQMNLEMLHPGLNCSMLHISIFN</sequence>